<dbReference type="PROSITE" id="PS50011">
    <property type="entry name" value="PROTEIN_KINASE_DOM"/>
    <property type="match status" value="1"/>
</dbReference>
<dbReference type="SUPFAM" id="SSF56112">
    <property type="entry name" value="Protein kinase-like (PK-like)"/>
    <property type="match status" value="1"/>
</dbReference>
<evidence type="ECO:0000313" key="3">
    <source>
        <dbReference type="EMBL" id="PFH37990.1"/>
    </source>
</evidence>
<gene>
    <name evidence="3" type="ORF">BESB_003310</name>
</gene>
<sequence length="696" mass="74931">MWTPLPGWQAIAAGHEEQRVAALFRSLIPLNGVATALLHESPEEKRVERWRLGLSRLCQNEGDDTQGARHGTTGICPNKRRRPQRVLWNEAKDEPCSQRDQNQPTEMPDGASAVPSVIVKTYRKLDEEIFVPVSGRPMKRREALQRIVNLHSRVRHPHIAQLLAVGLRQDSRLPPPPCREPDSLPIPDIASAQSAFEPSSTSRCYAPGDSAPSSSLSTAASLATWPFPSISLVLQDGGLPLALKLRDLQNRTAPEVVVNGDAKGRDAPVSICGADDALMTYCVPVIERNETTDCNSGFQGCRYRTPPKGCTYVLAEAAAREVLRQLLAALQAMHAKRIFHLDVKPSNVVVAAPFDPAQVRKASLRPVDLTARRERCLTSETRKRVADVGPGIQHPHAGPKRRRARAGRAAGGDGSGLQAREALPAADGHQKADSAGDDAEDNEAEVSAAISKTQTGCARRPDAERCTEACPGRRIQCLLIDFDSAQSGIGNTTNVYPGGTTRAFIPPEELCPGPCSGCQGDAAAGSHSDLEGSQPAVLNGEKKDVWALGCLMTILLTGRHPFLRAPGWHTRASAQTGGPRASAVSQMSRGDTSEEETGFEFPSPAPQDTRTTTRYLQDKAGGEHTWYRNADALRPTCEEGAAAAFEGEDFYYSDMEYCLALVSGGAPRVSFSGLPDLSSAAQDLLRKVGFDAAECS</sequence>
<reference evidence="3 4" key="1">
    <citation type="submission" date="2017-09" db="EMBL/GenBank/DDBJ databases">
        <title>Genome sequencing of Besnoitia besnoiti strain Bb-Ger1.</title>
        <authorList>
            <person name="Schares G."/>
            <person name="Venepally P."/>
            <person name="Lorenzi H.A."/>
        </authorList>
    </citation>
    <scope>NUCLEOTIDE SEQUENCE [LARGE SCALE GENOMIC DNA]</scope>
    <source>
        <strain evidence="3 4">Bb-Ger1</strain>
    </source>
</reference>
<feature type="region of interest" description="Disordered" evidence="1">
    <location>
        <begin position="380"/>
        <end position="446"/>
    </location>
</feature>
<dbReference type="SMART" id="SM00220">
    <property type="entry name" value="S_TKc"/>
    <property type="match status" value="1"/>
</dbReference>
<name>A0A2A9MQ00_BESBE</name>
<evidence type="ECO:0000313" key="4">
    <source>
        <dbReference type="Proteomes" id="UP000224006"/>
    </source>
</evidence>
<dbReference type="VEuPathDB" id="ToxoDB:BESB_003310"/>
<dbReference type="GO" id="GO:0044773">
    <property type="term" value="P:mitotic DNA damage checkpoint signaling"/>
    <property type="evidence" value="ECO:0007669"/>
    <property type="project" value="TreeGrafter"/>
</dbReference>
<feature type="region of interest" description="Disordered" evidence="1">
    <location>
        <begin position="63"/>
        <end position="111"/>
    </location>
</feature>
<dbReference type="GO" id="GO:0005737">
    <property type="term" value="C:cytoplasm"/>
    <property type="evidence" value="ECO:0007669"/>
    <property type="project" value="TreeGrafter"/>
</dbReference>
<dbReference type="EMBL" id="NWUJ01000001">
    <property type="protein sequence ID" value="PFH37990.1"/>
    <property type="molecule type" value="Genomic_DNA"/>
</dbReference>
<keyword evidence="4" id="KW-1185">Reference proteome</keyword>
<comment type="caution">
    <text evidence="3">The sequence shown here is derived from an EMBL/GenBank/DDBJ whole genome shotgun (WGS) entry which is preliminary data.</text>
</comment>
<feature type="region of interest" description="Disordered" evidence="1">
    <location>
        <begin position="569"/>
        <end position="611"/>
    </location>
</feature>
<keyword evidence="3" id="KW-0418">Kinase</keyword>
<dbReference type="InterPro" id="IPR011009">
    <property type="entry name" value="Kinase-like_dom_sf"/>
</dbReference>
<dbReference type="GO" id="GO:0004674">
    <property type="term" value="F:protein serine/threonine kinase activity"/>
    <property type="evidence" value="ECO:0007669"/>
    <property type="project" value="TreeGrafter"/>
</dbReference>
<dbReference type="InterPro" id="IPR008271">
    <property type="entry name" value="Ser/Thr_kinase_AS"/>
</dbReference>
<dbReference type="GeneID" id="40305394"/>
<evidence type="ECO:0000256" key="1">
    <source>
        <dbReference type="SAM" id="MobiDB-lite"/>
    </source>
</evidence>
<feature type="domain" description="Protein kinase" evidence="2">
    <location>
        <begin position="62"/>
        <end position="696"/>
    </location>
</feature>
<keyword evidence="3" id="KW-0808">Transferase</keyword>
<dbReference type="InterPro" id="IPR000719">
    <property type="entry name" value="Prot_kinase_dom"/>
</dbReference>
<dbReference type="KEGG" id="bbes:BESB_003310"/>
<dbReference type="PROSITE" id="PS00108">
    <property type="entry name" value="PROTEIN_KINASE_ST"/>
    <property type="match status" value="1"/>
</dbReference>
<protein>
    <submittedName>
        <fullName evidence="3">Atypical MEK-related kinase (Incomplete catalytic triad)</fullName>
    </submittedName>
</protein>
<accession>A0A2A9MQ00</accession>
<dbReference type="GO" id="GO:0005634">
    <property type="term" value="C:nucleus"/>
    <property type="evidence" value="ECO:0007669"/>
    <property type="project" value="TreeGrafter"/>
</dbReference>
<dbReference type="RefSeq" id="XP_029221999.1">
    <property type="nucleotide sequence ID" value="XM_029359086.1"/>
</dbReference>
<evidence type="ECO:0000259" key="2">
    <source>
        <dbReference type="PROSITE" id="PS50011"/>
    </source>
</evidence>
<dbReference type="OrthoDB" id="541276at2759"/>
<organism evidence="3 4">
    <name type="scientific">Besnoitia besnoiti</name>
    <name type="common">Apicomplexan protozoan</name>
    <dbReference type="NCBI Taxonomy" id="94643"/>
    <lineage>
        <taxon>Eukaryota</taxon>
        <taxon>Sar</taxon>
        <taxon>Alveolata</taxon>
        <taxon>Apicomplexa</taxon>
        <taxon>Conoidasida</taxon>
        <taxon>Coccidia</taxon>
        <taxon>Eucoccidiorida</taxon>
        <taxon>Eimeriorina</taxon>
        <taxon>Sarcocystidae</taxon>
        <taxon>Besnoitia</taxon>
    </lineage>
</organism>
<dbReference type="PANTHER" id="PTHR44167">
    <property type="entry name" value="OVARIAN-SPECIFIC SERINE/THREONINE-PROTEIN KINASE LOK-RELATED"/>
    <property type="match status" value="1"/>
</dbReference>
<dbReference type="Proteomes" id="UP000224006">
    <property type="component" value="Chromosome I"/>
</dbReference>
<dbReference type="Gene3D" id="1.10.510.10">
    <property type="entry name" value="Transferase(Phosphotransferase) domain 1"/>
    <property type="match status" value="1"/>
</dbReference>
<feature type="compositionally biased region" description="Basic residues" evidence="1">
    <location>
        <begin position="397"/>
        <end position="406"/>
    </location>
</feature>
<proteinExistence type="predicted"/>
<dbReference type="GO" id="GO:0005524">
    <property type="term" value="F:ATP binding"/>
    <property type="evidence" value="ECO:0007669"/>
    <property type="project" value="InterPro"/>
</dbReference>
<feature type="compositionally biased region" description="Acidic residues" evidence="1">
    <location>
        <begin position="435"/>
        <end position="444"/>
    </location>
</feature>
<dbReference type="PANTHER" id="PTHR44167:SF24">
    <property type="entry name" value="SERINE_THREONINE-PROTEIN KINASE CHK2"/>
    <property type="match status" value="1"/>
</dbReference>
<dbReference type="AlphaFoldDB" id="A0A2A9MQ00"/>